<evidence type="ECO:0000256" key="5">
    <source>
        <dbReference type="ARBA" id="ARBA00022989"/>
    </source>
</evidence>
<feature type="transmembrane region" description="Helical" evidence="8">
    <location>
        <begin position="376"/>
        <end position="400"/>
    </location>
</feature>
<dbReference type="Pfam" id="PF00690">
    <property type="entry name" value="Cation_ATPase_N"/>
    <property type="match status" value="1"/>
</dbReference>
<evidence type="ECO:0000256" key="3">
    <source>
        <dbReference type="ARBA" id="ARBA00022741"/>
    </source>
</evidence>
<reference evidence="11" key="1">
    <citation type="submission" date="2024-06" db="EMBL/GenBank/DDBJ databases">
        <title>Multi-omics analyses provide insights into the biosynthesis of the anticancer antibiotic pleurotin in Hohenbuehelia grisea.</title>
        <authorList>
            <person name="Weaver J.A."/>
            <person name="Alberti F."/>
        </authorList>
    </citation>
    <scope>NUCLEOTIDE SEQUENCE [LARGE SCALE GENOMIC DNA]</scope>
    <source>
        <strain evidence="11">T-177</strain>
    </source>
</reference>
<comment type="caution">
    <text evidence="10">The sequence shown here is derived from an EMBL/GenBank/DDBJ whole genome shotgun (WGS) entry which is preliminary data.</text>
</comment>
<keyword evidence="2 8" id="KW-0812">Transmembrane</keyword>
<dbReference type="Pfam" id="PF13246">
    <property type="entry name" value="Cation_ATPase"/>
    <property type="match status" value="1"/>
</dbReference>
<protein>
    <recommendedName>
        <fullName evidence="9">Cation-transporting P-type ATPase N-terminal domain-containing protein</fullName>
    </recommendedName>
</protein>
<dbReference type="InterPro" id="IPR044492">
    <property type="entry name" value="P_typ_ATPase_HD_dom"/>
</dbReference>
<dbReference type="PRINTS" id="PR00119">
    <property type="entry name" value="CATATPASE"/>
</dbReference>
<evidence type="ECO:0000313" key="10">
    <source>
        <dbReference type="EMBL" id="KAL0960182.1"/>
    </source>
</evidence>
<evidence type="ECO:0000256" key="8">
    <source>
        <dbReference type="SAM" id="Phobius"/>
    </source>
</evidence>
<dbReference type="InterPro" id="IPR001757">
    <property type="entry name" value="P_typ_ATPase"/>
</dbReference>
<dbReference type="InterPro" id="IPR006068">
    <property type="entry name" value="ATPase_P-typ_cation-transptr_C"/>
</dbReference>
<dbReference type="Proteomes" id="UP001556367">
    <property type="component" value="Unassembled WGS sequence"/>
</dbReference>
<keyword evidence="6 8" id="KW-0472">Membrane</keyword>
<evidence type="ECO:0000313" key="11">
    <source>
        <dbReference type="Proteomes" id="UP001556367"/>
    </source>
</evidence>
<dbReference type="SFLD" id="SFLDS00003">
    <property type="entry name" value="Haloacid_Dehalogenase"/>
    <property type="match status" value="1"/>
</dbReference>
<feature type="transmembrane region" description="Helical" evidence="8">
    <location>
        <begin position="164"/>
        <end position="182"/>
    </location>
</feature>
<dbReference type="Pfam" id="PF00689">
    <property type="entry name" value="Cation_ATPase_C"/>
    <property type="match status" value="1"/>
</dbReference>
<dbReference type="PANTHER" id="PTHR42861">
    <property type="entry name" value="CALCIUM-TRANSPORTING ATPASE"/>
    <property type="match status" value="1"/>
</dbReference>
<evidence type="ECO:0000256" key="4">
    <source>
        <dbReference type="ARBA" id="ARBA00022840"/>
    </source>
</evidence>
<feature type="transmembrane region" description="Helical" evidence="8">
    <location>
        <begin position="406"/>
        <end position="430"/>
    </location>
</feature>
<dbReference type="InterPro" id="IPR023299">
    <property type="entry name" value="ATPase_P-typ_cyto_dom_N"/>
</dbReference>
<dbReference type="Gene3D" id="1.20.1110.10">
    <property type="entry name" value="Calcium-transporting ATPase, transmembrane domain"/>
    <property type="match status" value="2"/>
</dbReference>
<dbReference type="SUPFAM" id="SSF56784">
    <property type="entry name" value="HAD-like"/>
    <property type="match status" value="1"/>
</dbReference>
<dbReference type="SFLD" id="SFLDF00027">
    <property type="entry name" value="p-type_atpase"/>
    <property type="match status" value="1"/>
</dbReference>
<keyword evidence="11" id="KW-1185">Reference proteome</keyword>
<dbReference type="SUPFAM" id="SSF81665">
    <property type="entry name" value="Calcium ATPase, transmembrane domain M"/>
    <property type="match status" value="1"/>
</dbReference>
<dbReference type="NCBIfam" id="TIGR01494">
    <property type="entry name" value="ATPase_P-type"/>
    <property type="match status" value="2"/>
</dbReference>
<keyword evidence="4" id="KW-0067">ATP-binding</keyword>
<organism evidence="10 11">
    <name type="scientific">Hohenbuehelia grisea</name>
    <dbReference type="NCBI Taxonomy" id="104357"/>
    <lineage>
        <taxon>Eukaryota</taxon>
        <taxon>Fungi</taxon>
        <taxon>Dikarya</taxon>
        <taxon>Basidiomycota</taxon>
        <taxon>Agaricomycotina</taxon>
        <taxon>Agaricomycetes</taxon>
        <taxon>Agaricomycetidae</taxon>
        <taxon>Agaricales</taxon>
        <taxon>Pleurotineae</taxon>
        <taxon>Pleurotaceae</taxon>
        <taxon>Hohenbuehelia</taxon>
    </lineage>
</organism>
<dbReference type="EMBL" id="JASNQZ010000002">
    <property type="protein sequence ID" value="KAL0960182.1"/>
    <property type="molecule type" value="Genomic_DNA"/>
</dbReference>
<evidence type="ECO:0000256" key="2">
    <source>
        <dbReference type="ARBA" id="ARBA00022692"/>
    </source>
</evidence>
<comment type="subcellular location">
    <subcellularLocation>
        <location evidence="1">Membrane</location>
        <topology evidence="1">Multi-pass membrane protein</topology>
    </subcellularLocation>
</comment>
<feature type="transmembrane region" description="Helical" evidence="8">
    <location>
        <begin position="188"/>
        <end position="207"/>
    </location>
</feature>
<feature type="transmembrane region" description="Helical" evidence="8">
    <location>
        <begin position="1049"/>
        <end position="1070"/>
    </location>
</feature>
<dbReference type="SFLD" id="SFLDG00002">
    <property type="entry name" value="C1.7:_P-type_atpase_like"/>
    <property type="match status" value="1"/>
</dbReference>
<name>A0ABR3JYG4_9AGAR</name>
<dbReference type="SUPFAM" id="SSF81653">
    <property type="entry name" value="Calcium ATPase, transduction domain A"/>
    <property type="match status" value="1"/>
</dbReference>
<dbReference type="SUPFAM" id="SSF81660">
    <property type="entry name" value="Metal cation-transporting ATPase, ATP-binding domain N"/>
    <property type="match status" value="1"/>
</dbReference>
<feature type="transmembrane region" description="Helical" evidence="8">
    <location>
        <begin position="884"/>
        <end position="905"/>
    </location>
</feature>
<dbReference type="InterPro" id="IPR008250">
    <property type="entry name" value="ATPase_P-typ_transduc_dom_A_sf"/>
</dbReference>
<gene>
    <name evidence="10" type="ORF">HGRIS_011816</name>
</gene>
<dbReference type="Pfam" id="PF00122">
    <property type="entry name" value="E1-E2_ATPase"/>
    <property type="match status" value="1"/>
</dbReference>
<dbReference type="InterPro" id="IPR059000">
    <property type="entry name" value="ATPase_P-type_domA"/>
</dbReference>
<dbReference type="InterPro" id="IPR036412">
    <property type="entry name" value="HAD-like_sf"/>
</dbReference>
<evidence type="ECO:0000259" key="9">
    <source>
        <dbReference type="SMART" id="SM00831"/>
    </source>
</evidence>
<dbReference type="Gene3D" id="3.40.1110.10">
    <property type="entry name" value="Calcium-transporting ATPase, cytoplasmic domain N"/>
    <property type="match status" value="1"/>
</dbReference>
<evidence type="ECO:0000256" key="6">
    <source>
        <dbReference type="ARBA" id="ARBA00023136"/>
    </source>
</evidence>
<evidence type="ECO:0000256" key="7">
    <source>
        <dbReference type="SAM" id="MobiDB-lite"/>
    </source>
</evidence>
<proteinExistence type="predicted"/>
<keyword evidence="3" id="KW-0547">Nucleotide-binding</keyword>
<feature type="domain" description="Cation-transporting P-type ATPase N-terminal" evidence="9">
    <location>
        <begin position="110"/>
        <end position="184"/>
    </location>
</feature>
<accession>A0ABR3JYG4</accession>
<feature type="transmembrane region" description="Helical" evidence="8">
    <location>
        <begin position="1082"/>
        <end position="1099"/>
    </location>
</feature>
<sequence length="1137" mass="121774">MVNPSDGHSDGKTSRHQPQSRSAGAASDDVVEDDAKPPDQQLPIIETTAPLSRTNTGSSSSLSTSPGHGRPAGSAVTSITAYPFAQNGSVESVAEKSGPASGAGASDLLRPHTLTFEECVGLFQSNPEHGLSADEARRRLESNGPNAIREAQGVNIWEIMLRQVANALTIILLAAMALSFGVKDWVEGGVVCAVIVVNVVIGFVQEYKAEHAIASLRSLSSPTSTATRDGKQSEIDARDVVNGDLVHFTSGDVVPADVRLLTLTSLEVDEAPLTGESLPVLKTLDPLVDPTATMAPADRTNMAFAGTTVTKGRGSGIVVATGMGTQIGLVAAALDKKNKGPLRNRDGTPASIGRRMWEPLAKLLGLRNGTPLQRKLAKFAIVLLGLAVLCAIIVFSVAEFQLDDQVILYAIALGIGVLPESLVAVLTITFSVGAKRMAKSHVIVRKLESLEALGGVTDICSDKTGTLTHGKMIVNKVWTPSGGGPNGVTFTVEKGGSSVLEPVGGLVDEKGGAVAELNDELRQLSLAACLCNVAEVWFDEDTKQWESRGDPTEVALQVYSQKVGLDRAQLLDKQYAFEQEHAFDSTTKRMTTMFGIKDADGNTYGRKQLFMKGAPERVLDCCTTYTPGGSRSPVQMDKVAQETILAQMETLASFGLRVLAFAERVIDMDVLKKSSGLLDPSVDVKTVVSQTTLATCETASDSSRPQMARADAEKDFHFVGFCGLYDPPRAETLGSVRDCRRAGIVVRMITGDHVATARAIAREVGILDGTEPASAVMSTSQFDALSDQEIDALTELPLVVARCSPTTKVRMIAAGHRRGRLLAMTGDGINDAPALLNAPIGIAMGSGTDVAKDSAELILTDDKFDNIAKAVKEGRVVFKNIQRFMIALLVLNVAEVLLLLIGLAIRDGHNESIFPISPIGVLFLNLIAGLPAIGLGFERAEPDVMRKPPHDIKSGVLSRQVLWDLFVYGTIMGVTCLAVFIAMIYGVGDGVLSLDCNEDGPNCHNVFEARSATFTALFLQGLFIPWHLISMEQSFMRVNPVRRLRANPFLLYSVFFGLATIPVCIYAPVWNTEVFRQESMGGIGWGVALAALAVFWVTLEGWKYFARRNHWPWLTRFTGGVPPLDVDPLLDDEKSSV</sequence>
<dbReference type="InterPro" id="IPR023298">
    <property type="entry name" value="ATPase_P-typ_TM_dom_sf"/>
</dbReference>
<dbReference type="PROSITE" id="PS00154">
    <property type="entry name" value="ATPASE_E1_E2"/>
    <property type="match status" value="1"/>
</dbReference>
<dbReference type="Gene3D" id="2.70.150.10">
    <property type="entry name" value="Calcium-transporting ATPase, cytoplasmic transduction domain A"/>
    <property type="match status" value="1"/>
</dbReference>
<feature type="transmembrane region" description="Helical" evidence="8">
    <location>
        <begin position="917"/>
        <end position="937"/>
    </location>
</feature>
<keyword evidence="5 8" id="KW-1133">Transmembrane helix</keyword>
<feature type="transmembrane region" description="Helical" evidence="8">
    <location>
        <begin position="965"/>
        <end position="987"/>
    </location>
</feature>
<dbReference type="SMART" id="SM00831">
    <property type="entry name" value="Cation_ATPase_N"/>
    <property type="match status" value="1"/>
</dbReference>
<evidence type="ECO:0000256" key="1">
    <source>
        <dbReference type="ARBA" id="ARBA00004141"/>
    </source>
</evidence>
<feature type="compositionally biased region" description="Low complexity" evidence="7">
    <location>
        <begin position="52"/>
        <end position="65"/>
    </location>
</feature>
<dbReference type="InterPro" id="IPR018303">
    <property type="entry name" value="ATPase_P-typ_P_site"/>
</dbReference>
<feature type="region of interest" description="Disordered" evidence="7">
    <location>
        <begin position="1"/>
        <end position="75"/>
    </location>
</feature>
<dbReference type="InterPro" id="IPR004014">
    <property type="entry name" value="ATPase_P-typ_cation-transptr_N"/>
</dbReference>
<feature type="transmembrane region" description="Helical" evidence="8">
    <location>
        <begin position="1007"/>
        <end position="1029"/>
    </location>
</feature>